<dbReference type="Proteomes" id="UP000321577">
    <property type="component" value="Unassembled WGS sequence"/>
</dbReference>
<protein>
    <recommendedName>
        <fullName evidence="4">Type II secretion system protein GspG C-terminal domain-containing protein</fullName>
    </recommendedName>
</protein>
<keyword evidence="3" id="KW-1185">Reference proteome</keyword>
<evidence type="ECO:0008006" key="4">
    <source>
        <dbReference type="Google" id="ProtNLM"/>
    </source>
</evidence>
<reference evidence="2 3" key="1">
    <citation type="submission" date="2019-07" db="EMBL/GenBank/DDBJ databases">
        <title>Whole genome shotgun sequence of Brevifollis gellanilyticus NBRC 108608.</title>
        <authorList>
            <person name="Hosoyama A."/>
            <person name="Uohara A."/>
            <person name="Ohji S."/>
            <person name="Ichikawa N."/>
        </authorList>
    </citation>
    <scope>NUCLEOTIDE SEQUENCE [LARGE SCALE GENOMIC DNA]</scope>
    <source>
        <strain evidence="2 3">NBRC 108608</strain>
    </source>
</reference>
<evidence type="ECO:0000256" key="1">
    <source>
        <dbReference type="SAM" id="MobiDB-lite"/>
    </source>
</evidence>
<sequence length="193" mass="20664">MKPRILAIAIVLVVAAAFIITWMMTAPSDDLNFGPLPQKQVKSTAPTSPSSGGAPVFSVPKTDPRTIDPEIQKLADRLVEQTQTPLNDLETVGEFVDLYRKSFSSLPVGSNEDFTAIITGQNPKKGVLFPPDSPMIVKGQLVDRWGSPYWLHPSSGSSLEVRSAGPDKNLFTPDDVVVNPSPGGLGVTPLEGQ</sequence>
<dbReference type="InterPro" id="IPR045584">
    <property type="entry name" value="Pilin-like"/>
</dbReference>
<dbReference type="OrthoDB" id="191830at2"/>
<proteinExistence type="predicted"/>
<dbReference type="RefSeq" id="WP_146848216.1">
    <property type="nucleotide sequence ID" value="NZ_BKAG01000001.1"/>
</dbReference>
<dbReference type="AlphaFoldDB" id="A0A512M1W5"/>
<evidence type="ECO:0000313" key="3">
    <source>
        <dbReference type="Proteomes" id="UP000321577"/>
    </source>
</evidence>
<dbReference type="EMBL" id="BKAG01000001">
    <property type="protein sequence ID" value="GEP40722.1"/>
    <property type="molecule type" value="Genomic_DNA"/>
</dbReference>
<dbReference type="SUPFAM" id="SSF54523">
    <property type="entry name" value="Pili subunits"/>
    <property type="match status" value="1"/>
</dbReference>
<name>A0A512M1W5_9BACT</name>
<evidence type="ECO:0000313" key="2">
    <source>
        <dbReference type="EMBL" id="GEP40722.1"/>
    </source>
</evidence>
<feature type="region of interest" description="Disordered" evidence="1">
    <location>
        <begin position="37"/>
        <end position="62"/>
    </location>
</feature>
<gene>
    <name evidence="2" type="ORF">BGE01nite_00130</name>
</gene>
<feature type="region of interest" description="Disordered" evidence="1">
    <location>
        <begin position="156"/>
        <end position="193"/>
    </location>
</feature>
<dbReference type="Gene3D" id="3.30.700.10">
    <property type="entry name" value="Glycoprotein, Type 4 Pilin"/>
    <property type="match status" value="1"/>
</dbReference>
<feature type="compositionally biased region" description="Polar residues" evidence="1">
    <location>
        <begin position="40"/>
        <end position="51"/>
    </location>
</feature>
<organism evidence="2 3">
    <name type="scientific">Brevifollis gellanilyticus</name>
    <dbReference type="NCBI Taxonomy" id="748831"/>
    <lineage>
        <taxon>Bacteria</taxon>
        <taxon>Pseudomonadati</taxon>
        <taxon>Verrucomicrobiota</taxon>
        <taxon>Verrucomicrobiia</taxon>
        <taxon>Verrucomicrobiales</taxon>
        <taxon>Verrucomicrobiaceae</taxon>
    </lineage>
</organism>
<comment type="caution">
    <text evidence="2">The sequence shown here is derived from an EMBL/GenBank/DDBJ whole genome shotgun (WGS) entry which is preliminary data.</text>
</comment>
<accession>A0A512M1W5</accession>